<dbReference type="HOGENOM" id="CLU_1844615_0_0_1"/>
<dbReference type="AlphaFoldDB" id="E5R2F9"/>
<keyword evidence="3" id="KW-1185">Reference proteome</keyword>
<reference evidence="3" key="1">
    <citation type="journal article" date="2012" name="MBio">
        <title>Comparative genome analysis of Trichophyton rubrum and related dermatophytes reveals candidate genes involved in infection.</title>
        <authorList>
            <person name="Martinez D.A."/>
            <person name="Oliver B.G."/>
            <person name="Graeser Y."/>
            <person name="Goldberg J.M."/>
            <person name="Li W."/>
            <person name="Martinez-Rossi N.M."/>
            <person name="Monod M."/>
            <person name="Shelest E."/>
            <person name="Barton R.C."/>
            <person name="Birch E."/>
            <person name="Brakhage A.A."/>
            <person name="Chen Z."/>
            <person name="Gurr S.J."/>
            <person name="Heiman D."/>
            <person name="Heitman J."/>
            <person name="Kosti I."/>
            <person name="Rossi A."/>
            <person name="Saif S."/>
            <person name="Samalova M."/>
            <person name="Saunders C.W."/>
            <person name="Shea T."/>
            <person name="Summerbell R.C."/>
            <person name="Xu J."/>
            <person name="Young S."/>
            <person name="Zeng Q."/>
            <person name="Birren B.W."/>
            <person name="Cuomo C.A."/>
            <person name="White T.C."/>
        </authorList>
    </citation>
    <scope>NUCLEOTIDE SEQUENCE [LARGE SCALE GENOMIC DNA]</scope>
    <source>
        <strain evidence="3">ATCC MYA-4604 / CBS 118893</strain>
    </source>
</reference>
<dbReference type="VEuPathDB" id="FungiDB:MGYG_00871"/>
<dbReference type="InParanoid" id="E5R2F9"/>
<name>E5R2F9_ARTGP</name>
<feature type="region of interest" description="Disordered" evidence="1">
    <location>
        <begin position="1"/>
        <end position="33"/>
    </location>
</feature>
<dbReference type="GeneID" id="10032109"/>
<accession>E5R2F9</accession>
<sequence>MQLEKDSRQQRARPSITLAEMTEKAEGRRRTGEELDQRAILEETPPCRYSVLIWHSGVETAWKSVFIVERGWALQGRQRTAGSGAAAAAAAWCHFLSISTAIPAVVDARTEELAIRVAIRRSNCVSLTSALLPPGPSLN</sequence>
<dbReference type="RefSeq" id="XP_003176787.1">
    <property type="nucleotide sequence ID" value="XM_003176739.1"/>
</dbReference>
<evidence type="ECO:0000313" key="3">
    <source>
        <dbReference type="Proteomes" id="UP000002669"/>
    </source>
</evidence>
<feature type="compositionally biased region" description="Basic and acidic residues" evidence="1">
    <location>
        <begin position="21"/>
        <end position="33"/>
    </location>
</feature>
<evidence type="ECO:0000256" key="1">
    <source>
        <dbReference type="SAM" id="MobiDB-lite"/>
    </source>
</evidence>
<dbReference type="EMBL" id="DS989822">
    <property type="protein sequence ID" value="EFQ97835.1"/>
    <property type="molecule type" value="Genomic_DNA"/>
</dbReference>
<protein>
    <submittedName>
        <fullName evidence="2">Uncharacterized protein</fullName>
    </submittedName>
</protein>
<gene>
    <name evidence="2" type="ORF">MGYG_00871</name>
</gene>
<evidence type="ECO:0000313" key="2">
    <source>
        <dbReference type="EMBL" id="EFQ97835.1"/>
    </source>
</evidence>
<dbReference type="Proteomes" id="UP000002669">
    <property type="component" value="Unassembled WGS sequence"/>
</dbReference>
<proteinExistence type="predicted"/>
<organism evidence="3">
    <name type="scientific">Arthroderma gypseum (strain ATCC MYA-4604 / CBS 118893)</name>
    <name type="common">Microsporum gypseum</name>
    <dbReference type="NCBI Taxonomy" id="535722"/>
    <lineage>
        <taxon>Eukaryota</taxon>
        <taxon>Fungi</taxon>
        <taxon>Dikarya</taxon>
        <taxon>Ascomycota</taxon>
        <taxon>Pezizomycotina</taxon>
        <taxon>Eurotiomycetes</taxon>
        <taxon>Eurotiomycetidae</taxon>
        <taxon>Onygenales</taxon>
        <taxon>Arthrodermataceae</taxon>
        <taxon>Nannizzia</taxon>
    </lineage>
</organism>